<evidence type="ECO:0000313" key="3">
    <source>
        <dbReference type="Proteomes" id="UP000199181"/>
    </source>
</evidence>
<organism evidence="2 3">
    <name type="scientific">Stigmatella erecta</name>
    <dbReference type="NCBI Taxonomy" id="83460"/>
    <lineage>
        <taxon>Bacteria</taxon>
        <taxon>Pseudomonadati</taxon>
        <taxon>Myxococcota</taxon>
        <taxon>Myxococcia</taxon>
        <taxon>Myxococcales</taxon>
        <taxon>Cystobacterineae</taxon>
        <taxon>Archangiaceae</taxon>
        <taxon>Stigmatella</taxon>
    </lineage>
</organism>
<keyword evidence="2" id="KW-0067">ATP-binding</keyword>
<dbReference type="GO" id="GO:0006302">
    <property type="term" value="P:double-strand break repair"/>
    <property type="evidence" value="ECO:0007669"/>
    <property type="project" value="TreeGrafter"/>
</dbReference>
<evidence type="ECO:0000313" key="2">
    <source>
        <dbReference type="EMBL" id="SEU30029.1"/>
    </source>
</evidence>
<dbReference type="EMBL" id="FOIJ01000015">
    <property type="protein sequence ID" value="SEU30029.1"/>
    <property type="molecule type" value="Genomic_DNA"/>
</dbReference>
<protein>
    <submittedName>
        <fullName evidence="2">Predicted ATP-binding protein involved in virulence</fullName>
    </submittedName>
</protein>
<dbReference type="PANTHER" id="PTHR32182:SF23">
    <property type="entry name" value="ATP BINDING PROTEIN"/>
    <property type="match status" value="1"/>
</dbReference>
<dbReference type="SUPFAM" id="SSF52540">
    <property type="entry name" value="P-loop containing nucleoside triphosphate hydrolases"/>
    <property type="match status" value="1"/>
</dbReference>
<dbReference type="PANTHER" id="PTHR32182">
    <property type="entry name" value="DNA REPLICATION AND REPAIR PROTEIN RECF"/>
    <property type="match status" value="1"/>
</dbReference>
<gene>
    <name evidence="2" type="ORF">SAMN05443639_11531</name>
</gene>
<sequence length="422" mass="47767">MRALELTIRGFRGIPYLHLPLRPSLTVLVGVNGSGKTTILDALAVLMMALQSRILRGKRKGDRSLHVSDVNTRLKETHLSIQAEVGGEKLSWEVNGRLFFARLQVEESDTDLRRFANELAERQSKNADVSIPLAVYFPTNRAVLDIPQRIRTTHVFDQLAAYDNSLDDNWSNFRLFFEWFRDREDLENEARRDNPDARDVQLEAVRQAVSSLLPGFTDLRIRRQPALAMTVEKDNELLAVDQLSDGEKCVLALAGDLARRLSLAHPQEHQPLAAPALVLIDEIELHLHPGWQRGIIAALKRTFTGCQFVITTHSPQVLSEVHPDDILLLSHRAGAFEVHSAENSFGRDSNWILQTIMGVDARPPRVGERLRSCFQLIDEGRLKEAREEKNALAREIGDDDPELLRAELILRRKELLTRAPHS</sequence>
<dbReference type="AlphaFoldDB" id="A0A1I0KVD9"/>
<keyword evidence="3" id="KW-1185">Reference proteome</keyword>
<dbReference type="RefSeq" id="WP_093524559.1">
    <property type="nucleotide sequence ID" value="NZ_FOIJ01000015.1"/>
</dbReference>
<evidence type="ECO:0000259" key="1">
    <source>
        <dbReference type="SMART" id="SM00382"/>
    </source>
</evidence>
<dbReference type="GO" id="GO:0000731">
    <property type="term" value="P:DNA synthesis involved in DNA repair"/>
    <property type="evidence" value="ECO:0007669"/>
    <property type="project" value="TreeGrafter"/>
</dbReference>
<name>A0A1I0KVD9_9BACT</name>
<dbReference type="InterPro" id="IPR003959">
    <property type="entry name" value="ATPase_AAA_core"/>
</dbReference>
<keyword evidence="2" id="KW-0547">Nucleotide-binding</keyword>
<dbReference type="Proteomes" id="UP000199181">
    <property type="component" value="Unassembled WGS sequence"/>
</dbReference>
<proteinExistence type="predicted"/>
<dbReference type="SMART" id="SM00382">
    <property type="entry name" value="AAA"/>
    <property type="match status" value="1"/>
</dbReference>
<dbReference type="Pfam" id="PF13304">
    <property type="entry name" value="AAA_21"/>
    <property type="match status" value="1"/>
</dbReference>
<accession>A0A1I0KVD9</accession>
<dbReference type="InterPro" id="IPR003593">
    <property type="entry name" value="AAA+_ATPase"/>
</dbReference>
<reference evidence="3" key="1">
    <citation type="submission" date="2016-10" db="EMBL/GenBank/DDBJ databases">
        <authorList>
            <person name="Varghese N."/>
            <person name="Submissions S."/>
        </authorList>
    </citation>
    <scope>NUCLEOTIDE SEQUENCE [LARGE SCALE GENOMIC DNA]</scope>
    <source>
        <strain evidence="3">DSM 16858</strain>
    </source>
</reference>
<dbReference type="InterPro" id="IPR027417">
    <property type="entry name" value="P-loop_NTPase"/>
</dbReference>
<dbReference type="Gene3D" id="3.40.50.300">
    <property type="entry name" value="P-loop containing nucleotide triphosphate hydrolases"/>
    <property type="match status" value="1"/>
</dbReference>
<dbReference type="GO" id="GO:0016887">
    <property type="term" value="F:ATP hydrolysis activity"/>
    <property type="evidence" value="ECO:0007669"/>
    <property type="project" value="InterPro"/>
</dbReference>
<feature type="domain" description="AAA+ ATPase" evidence="1">
    <location>
        <begin position="22"/>
        <end position="342"/>
    </location>
</feature>
<dbReference type="GO" id="GO:0005524">
    <property type="term" value="F:ATP binding"/>
    <property type="evidence" value="ECO:0007669"/>
    <property type="project" value="UniProtKB-KW"/>
</dbReference>